<gene>
    <name evidence="2" type="ORF">DSCO28_03300</name>
</gene>
<protein>
    <recommendedName>
        <fullName evidence="1">Spore protein YkvP/CgeB glycosyl transferase-like domain-containing protein</fullName>
    </recommendedName>
</protein>
<dbReference type="AlphaFoldDB" id="A0A5K7ZER9"/>
<dbReference type="KEGG" id="dov:DSCO28_03300"/>
<name>A0A5K7ZER9_9BACT</name>
<dbReference type="Pfam" id="PF13524">
    <property type="entry name" value="Glyco_trans_1_2"/>
    <property type="match status" value="1"/>
</dbReference>
<feature type="domain" description="Spore protein YkvP/CgeB glycosyl transferase-like" evidence="1">
    <location>
        <begin position="422"/>
        <end position="532"/>
    </location>
</feature>
<evidence type="ECO:0000313" key="2">
    <source>
        <dbReference type="EMBL" id="BBO79764.1"/>
    </source>
</evidence>
<dbReference type="EMBL" id="AP021876">
    <property type="protein sequence ID" value="BBO79764.1"/>
    <property type="molecule type" value="Genomic_DNA"/>
</dbReference>
<dbReference type="Proteomes" id="UP000425960">
    <property type="component" value="Chromosome"/>
</dbReference>
<accession>A0A5K7ZER9</accession>
<organism evidence="2 3">
    <name type="scientific">Desulfosarcina ovata subsp. sediminis</name>
    <dbReference type="NCBI Taxonomy" id="885957"/>
    <lineage>
        <taxon>Bacteria</taxon>
        <taxon>Pseudomonadati</taxon>
        <taxon>Thermodesulfobacteriota</taxon>
        <taxon>Desulfobacteria</taxon>
        <taxon>Desulfobacterales</taxon>
        <taxon>Desulfosarcinaceae</taxon>
        <taxon>Desulfosarcina</taxon>
    </lineage>
</organism>
<proteinExistence type="predicted"/>
<sequence length="552" mass="63591">MDVNQLTDVLNPFLKLMGPNSQLSVLYRNFPLGETEIASVDMWLGRNHLIRYNYGRIENGYKDSVEYALIAVSKNYNPVMHARQIASAGSPALALDILDTIPAGLIPDIHTMAKLNFEGQKFCLMWQAIRLRENKAAHSLYFREHRKFAQVTALSPNLIDAYRAHAKCFKNMGRDDLALRVMRSIQHAFPDKMTAPYAQVVASGATCAKVETGIRLPVWQGNPRKMRILVITHNNSDYGMDTLYHGLCNLLGKQNVIEFPWKPTLHGQCVESANNYPCVFHYPGEKSCVKQLVRELKAGRFDLIIYADVVGFKHQEEVRQLLRAAQNIPLILYDTWDDCYTPDKRIQHYIGGRRFDIRFKREFLLGANYESKTLPLPFSFPERYLTKGARVKKTNSVFWAGKKIYGLRPLYIPYLEKRFGWRLDKRFDQQTYQTLLRQSHIGLSFCGCGFDTVRYWELPANGVMIMSERLPIGIPYNFTDGESAVFFDDLKDMEDKLDYYLRHFDEAGRISDAGHRHYLRYHTSTARARQFLGAVCEYLGLSDAKNQIAVQF</sequence>
<reference evidence="2 3" key="1">
    <citation type="submission" date="2019-11" db="EMBL/GenBank/DDBJ databases">
        <title>Comparative genomics of hydrocarbon-degrading Desulfosarcina strains.</title>
        <authorList>
            <person name="Watanabe M."/>
            <person name="Kojima H."/>
            <person name="Fukui M."/>
        </authorList>
    </citation>
    <scope>NUCLEOTIDE SEQUENCE [LARGE SCALE GENOMIC DNA]</scope>
    <source>
        <strain evidence="2 3">28bB2T</strain>
    </source>
</reference>
<evidence type="ECO:0000259" key="1">
    <source>
        <dbReference type="Pfam" id="PF13524"/>
    </source>
</evidence>
<evidence type="ECO:0000313" key="3">
    <source>
        <dbReference type="Proteomes" id="UP000425960"/>
    </source>
</evidence>
<dbReference type="InterPro" id="IPR055259">
    <property type="entry name" value="YkvP/CgeB_Glyco_trans-like"/>
</dbReference>